<dbReference type="Pfam" id="PF04493">
    <property type="entry name" value="Endonuclease_5"/>
    <property type="match status" value="1"/>
</dbReference>
<feature type="transmembrane region" description="Helical" evidence="10">
    <location>
        <begin position="143"/>
        <end position="165"/>
    </location>
</feature>
<feature type="transmembrane region" description="Helical" evidence="10">
    <location>
        <begin position="453"/>
        <end position="469"/>
    </location>
</feature>
<feature type="transmembrane region" description="Helical" evidence="10">
    <location>
        <begin position="376"/>
        <end position="394"/>
    </location>
</feature>
<dbReference type="EC" id="2.4.1.-" evidence="10"/>
<dbReference type="GO" id="GO:0005789">
    <property type="term" value="C:endoplasmic reticulum membrane"/>
    <property type="evidence" value="ECO:0007669"/>
    <property type="project" value="UniProtKB-SubCell"/>
</dbReference>
<organism evidence="11 12">
    <name type="scientific">Mesorhabditis spiculigera</name>
    <dbReference type="NCBI Taxonomy" id="96644"/>
    <lineage>
        <taxon>Eukaryota</taxon>
        <taxon>Metazoa</taxon>
        <taxon>Ecdysozoa</taxon>
        <taxon>Nematoda</taxon>
        <taxon>Chromadorea</taxon>
        <taxon>Rhabditida</taxon>
        <taxon>Rhabditina</taxon>
        <taxon>Rhabditomorpha</taxon>
        <taxon>Rhabditoidea</taxon>
        <taxon>Rhabditidae</taxon>
        <taxon>Mesorhabditinae</taxon>
        <taxon>Mesorhabditis</taxon>
    </lineage>
</organism>
<comment type="similarity">
    <text evidence="3 10">Belongs to the ALG6/ALG8 glucosyltransferase family.</text>
</comment>
<sequence>MENNRTNGAYALGVVSLVSAIQIALIKCYTSTDFEVHRNWMAITHQLPLSKWYFEETSEWTLDYPPFFAYFEKLLSVFAKGFGLAEILRISKEPIFNDSVLIFQRFSVIFTHLIYALSCYILCFRKHGHWAQMPKGLRRRARIALFAVLVANIGFFIVDSVHFQYNGLLTTFVILSTTYASENKFLKAAIAFCALLNFKHIYVYYAPAFVGYYLLHYFGLRFGSSPTEIMRKGLLLAVMMSIPFLLSFGPFFLAGGFDGIKQIIARLFPLQRGLTHAYWAPNFWALYNFADLLLYKLSCLAGYKLAAPTYTSGLVQEYNHVVLPSIGPNASLLLTAISLGVLLALSCKRRPTDFSIFMTVSAYSFFLFGYHVHEKAIILITIPLTIAAFTNPIYLSPWFLLNTVSITSLLPLLFTSYEIPIKYAAGLGFYCLSLVCMKYVYSVRLGRIISPSTVYYFAGLVMLELYNTLLHKVVFGDRLSFLPLMLISVYNSCGVLFSYAQLLWRELGEDYGLWWTRHKLHALEKVALDNPPRPLDSLDAVQYVGGLDISTCKQSPQLAVVTLSIFSYPELKEIDVFDNVQIITEPYVCDYLGIRECRPLVDLVKQVCRDYPNLTPQVLLVDGNGEFHSRGCGLASLVGSQTGIPTVGIAKNLNVSWLAAKGASNGQIDNAHKLVTEVSQAITGDGYQAFRFFDAEVMNIVRAGGSKIPVFVSSGGGISLEMATKLVLHCSRGRVVEPIRFADLRSRELVRNLYEEE</sequence>
<comment type="caution">
    <text evidence="11">The sequence shown here is derived from an EMBL/GenBank/DDBJ whole genome shotgun (WGS) entry which is preliminary data.</text>
</comment>
<dbReference type="GO" id="GO:0006281">
    <property type="term" value="P:DNA repair"/>
    <property type="evidence" value="ECO:0007669"/>
    <property type="project" value="InterPro"/>
</dbReference>
<feature type="non-terminal residue" evidence="11">
    <location>
        <position position="757"/>
    </location>
</feature>
<dbReference type="Gene3D" id="3.30.2170.10">
    <property type="entry name" value="archaeoglobus fulgidus dsm 4304 superfamily"/>
    <property type="match status" value="1"/>
</dbReference>
<dbReference type="Proteomes" id="UP001177023">
    <property type="component" value="Unassembled WGS sequence"/>
</dbReference>
<dbReference type="EMBL" id="CATQJA010002706">
    <property type="protein sequence ID" value="CAJ0585845.1"/>
    <property type="molecule type" value="Genomic_DNA"/>
</dbReference>
<dbReference type="GO" id="GO:0006487">
    <property type="term" value="P:protein N-linked glycosylation"/>
    <property type="evidence" value="ECO:0007669"/>
    <property type="project" value="TreeGrafter"/>
</dbReference>
<keyword evidence="8 10" id="KW-1133">Transmembrane helix</keyword>
<accession>A0AA36GCB8</accession>
<evidence type="ECO:0000256" key="10">
    <source>
        <dbReference type="RuleBase" id="RU363110"/>
    </source>
</evidence>
<keyword evidence="7 10" id="KW-0256">Endoplasmic reticulum</keyword>
<feature type="transmembrane region" description="Helical" evidence="10">
    <location>
        <begin position="423"/>
        <end position="441"/>
    </location>
</feature>
<name>A0AA36GCB8_9BILA</name>
<feature type="transmembrane region" description="Helical" evidence="10">
    <location>
        <begin position="185"/>
        <end position="214"/>
    </location>
</feature>
<feature type="transmembrane region" description="Helical" evidence="10">
    <location>
        <begin position="7"/>
        <end position="26"/>
    </location>
</feature>
<dbReference type="Pfam" id="PF03155">
    <property type="entry name" value="Alg6_Alg8"/>
    <property type="match status" value="1"/>
</dbReference>
<evidence type="ECO:0000256" key="6">
    <source>
        <dbReference type="ARBA" id="ARBA00022692"/>
    </source>
</evidence>
<evidence type="ECO:0000256" key="5">
    <source>
        <dbReference type="ARBA" id="ARBA00022679"/>
    </source>
</evidence>
<evidence type="ECO:0000256" key="7">
    <source>
        <dbReference type="ARBA" id="ARBA00022824"/>
    </source>
</evidence>
<reference evidence="11" key="1">
    <citation type="submission" date="2023-06" db="EMBL/GenBank/DDBJ databases">
        <authorList>
            <person name="Delattre M."/>
        </authorList>
    </citation>
    <scope>NUCLEOTIDE SEQUENCE</scope>
    <source>
        <strain evidence="11">AF72</strain>
    </source>
</reference>
<feature type="transmembrane region" description="Helical" evidence="10">
    <location>
        <begin position="102"/>
        <end position="123"/>
    </location>
</feature>
<evidence type="ECO:0000256" key="4">
    <source>
        <dbReference type="ARBA" id="ARBA00022676"/>
    </source>
</evidence>
<dbReference type="PANTHER" id="PTHR12413">
    <property type="entry name" value="DOLICHYL GLYCOSYLTRANSFERASE"/>
    <property type="match status" value="1"/>
</dbReference>
<dbReference type="InterPro" id="IPR007581">
    <property type="entry name" value="Endonuclease-V"/>
</dbReference>
<dbReference type="InterPro" id="IPR004856">
    <property type="entry name" value="Glyco_trans_ALG6/ALG8"/>
</dbReference>
<comment type="subcellular location">
    <subcellularLocation>
        <location evidence="1 10">Endoplasmic reticulum membrane</location>
        <topology evidence="1 10">Multi-pass membrane protein</topology>
    </subcellularLocation>
</comment>
<evidence type="ECO:0000256" key="8">
    <source>
        <dbReference type="ARBA" id="ARBA00022989"/>
    </source>
</evidence>
<protein>
    <recommendedName>
        <fullName evidence="10">Alpha-1,3-glucosyltransferase</fullName>
        <ecNumber evidence="10">2.4.1.-</ecNumber>
    </recommendedName>
</protein>
<keyword evidence="5 10" id="KW-0808">Transferase</keyword>
<dbReference type="AlphaFoldDB" id="A0AA36GCB8"/>
<keyword evidence="12" id="KW-1185">Reference proteome</keyword>
<feature type="transmembrane region" description="Helical" evidence="10">
    <location>
        <begin position="234"/>
        <end position="253"/>
    </location>
</feature>
<feature type="transmembrane region" description="Helical" evidence="10">
    <location>
        <begin position="352"/>
        <end position="370"/>
    </location>
</feature>
<keyword evidence="4 10" id="KW-0328">Glycosyltransferase</keyword>
<proteinExistence type="inferred from homology"/>
<feature type="transmembrane region" description="Helical" evidence="10">
    <location>
        <begin position="326"/>
        <end position="345"/>
    </location>
</feature>
<evidence type="ECO:0000313" key="11">
    <source>
        <dbReference type="EMBL" id="CAJ0585845.1"/>
    </source>
</evidence>
<dbReference type="GO" id="GO:0042283">
    <property type="term" value="F:dolichyl pyrophosphate Glc1Man9GlcNAc2 alpha-1,3-glucosyltransferase activity"/>
    <property type="evidence" value="ECO:0007669"/>
    <property type="project" value="TreeGrafter"/>
</dbReference>
<evidence type="ECO:0000256" key="2">
    <source>
        <dbReference type="ARBA" id="ARBA00004922"/>
    </source>
</evidence>
<dbReference type="GO" id="GO:0004519">
    <property type="term" value="F:endonuclease activity"/>
    <property type="evidence" value="ECO:0007669"/>
    <property type="project" value="InterPro"/>
</dbReference>
<comment type="pathway">
    <text evidence="2 10">Protein modification; protein glycosylation.</text>
</comment>
<keyword evidence="9 10" id="KW-0472">Membrane</keyword>
<evidence type="ECO:0000256" key="3">
    <source>
        <dbReference type="ARBA" id="ARBA00008715"/>
    </source>
</evidence>
<dbReference type="PANTHER" id="PTHR12413:SF2">
    <property type="entry name" value="DOLICHYL PYROPHOSPHATE GLC1MAN9GLCNAC2 ALPHA-1,3-GLUCOSYLTRANSFERASE-RELATED"/>
    <property type="match status" value="1"/>
</dbReference>
<gene>
    <name evidence="11" type="ORF">MSPICULIGERA_LOCUS23855</name>
</gene>
<keyword evidence="6 10" id="KW-0812">Transmembrane</keyword>
<evidence type="ECO:0000256" key="9">
    <source>
        <dbReference type="ARBA" id="ARBA00023136"/>
    </source>
</evidence>
<evidence type="ECO:0000313" key="12">
    <source>
        <dbReference type="Proteomes" id="UP001177023"/>
    </source>
</evidence>
<evidence type="ECO:0000256" key="1">
    <source>
        <dbReference type="ARBA" id="ARBA00004477"/>
    </source>
</evidence>